<comment type="subcellular location">
    <subcellularLocation>
        <location evidence="1 9">Nucleus</location>
        <location evidence="1 9">Nucleolus</location>
    </subcellularLocation>
</comment>
<organism evidence="11 12">
    <name type="scientific">Lachancea mirantina</name>
    <dbReference type="NCBI Taxonomy" id="1230905"/>
    <lineage>
        <taxon>Eukaryota</taxon>
        <taxon>Fungi</taxon>
        <taxon>Dikarya</taxon>
        <taxon>Ascomycota</taxon>
        <taxon>Saccharomycotina</taxon>
        <taxon>Saccharomycetes</taxon>
        <taxon>Saccharomycetales</taxon>
        <taxon>Saccharomycetaceae</taxon>
        <taxon>Lachancea</taxon>
    </lineage>
</organism>
<evidence type="ECO:0000256" key="5">
    <source>
        <dbReference type="ARBA" id="ARBA00022552"/>
    </source>
</evidence>
<dbReference type="InterPro" id="IPR016024">
    <property type="entry name" value="ARM-type_fold"/>
</dbReference>
<accession>A0A1G4JPZ9</accession>
<keyword evidence="6 9" id="KW-0539">Nucleus</keyword>
<keyword evidence="4 9" id="KW-0690">Ribosome biogenesis</keyword>
<keyword evidence="12" id="KW-1185">Reference proteome</keyword>
<dbReference type="STRING" id="1230905.A0A1G4JPZ9"/>
<dbReference type="GO" id="GO:0034455">
    <property type="term" value="C:t-UTP complex"/>
    <property type="evidence" value="ECO:0007669"/>
    <property type="project" value="TreeGrafter"/>
</dbReference>
<dbReference type="GO" id="GO:0032040">
    <property type="term" value="C:small-subunit processome"/>
    <property type="evidence" value="ECO:0007669"/>
    <property type="project" value="TreeGrafter"/>
</dbReference>
<feature type="repeat" description="HEAT" evidence="8">
    <location>
        <begin position="1715"/>
        <end position="1753"/>
    </location>
</feature>
<dbReference type="GO" id="GO:0000462">
    <property type="term" value="P:maturation of SSU-rRNA from tricistronic rRNA transcript (SSU-rRNA, 5.8S rRNA, LSU-rRNA)"/>
    <property type="evidence" value="ECO:0007669"/>
    <property type="project" value="TreeGrafter"/>
</dbReference>
<dbReference type="GO" id="GO:0030515">
    <property type="term" value="F:snoRNA binding"/>
    <property type="evidence" value="ECO:0007669"/>
    <property type="project" value="TreeGrafter"/>
</dbReference>
<dbReference type="EMBL" id="LT598465">
    <property type="protein sequence ID" value="SCU92811.1"/>
    <property type="molecule type" value="Genomic_DNA"/>
</dbReference>
<evidence type="ECO:0000313" key="12">
    <source>
        <dbReference type="Proteomes" id="UP000191024"/>
    </source>
</evidence>
<evidence type="ECO:0000256" key="7">
    <source>
        <dbReference type="ARBA" id="ARBA00023274"/>
    </source>
</evidence>
<dbReference type="PANTHER" id="PTHR13457:SF1">
    <property type="entry name" value="HEAT REPEAT-CONTAINING PROTEIN 1"/>
    <property type="match status" value="1"/>
</dbReference>
<evidence type="ECO:0000256" key="6">
    <source>
        <dbReference type="ARBA" id="ARBA00023242"/>
    </source>
</evidence>
<dbReference type="GO" id="GO:0045943">
    <property type="term" value="P:positive regulation of transcription by RNA polymerase I"/>
    <property type="evidence" value="ECO:0007669"/>
    <property type="project" value="TreeGrafter"/>
</dbReference>
<dbReference type="InterPro" id="IPR012954">
    <property type="entry name" value="BP28_C_dom"/>
</dbReference>
<evidence type="ECO:0000256" key="8">
    <source>
        <dbReference type="PROSITE-ProRule" id="PRU00103"/>
    </source>
</evidence>
<evidence type="ECO:0000313" key="11">
    <source>
        <dbReference type="EMBL" id="SCU92811.1"/>
    </source>
</evidence>
<gene>
    <name evidence="11" type="ORF">LAMI_0E12134G</name>
</gene>
<dbReference type="InterPro" id="IPR022125">
    <property type="entry name" value="U3snoRNP10_N"/>
</dbReference>
<feature type="domain" description="BP28 C-terminal" evidence="10">
    <location>
        <begin position="1476"/>
        <end position="1623"/>
    </location>
</feature>
<keyword evidence="5 9" id="KW-0698">rRNA processing</keyword>
<dbReference type="Proteomes" id="UP000191024">
    <property type="component" value="Chromosome E"/>
</dbReference>
<comment type="subunit">
    <text evidence="9">Component of the ribosomal small subunit (SSU) processome.</text>
</comment>
<evidence type="ECO:0000256" key="2">
    <source>
        <dbReference type="ARBA" id="ARBA00010559"/>
    </source>
</evidence>
<dbReference type="OrthoDB" id="31183at2759"/>
<dbReference type="PROSITE" id="PS50077">
    <property type="entry name" value="HEAT_REPEAT"/>
    <property type="match status" value="1"/>
</dbReference>
<evidence type="ECO:0000256" key="3">
    <source>
        <dbReference type="ARBA" id="ARBA00015399"/>
    </source>
</evidence>
<dbReference type="Pfam" id="PF12397">
    <property type="entry name" value="U3snoRNP10"/>
    <property type="match status" value="1"/>
</dbReference>
<proteinExistence type="inferred from homology"/>
<comment type="function">
    <text evidence="9">Involved in nucleolar processing of pre-18S ribosomal RNA.</text>
</comment>
<evidence type="ECO:0000256" key="1">
    <source>
        <dbReference type="ARBA" id="ARBA00004604"/>
    </source>
</evidence>
<evidence type="ECO:0000259" key="10">
    <source>
        <dbReference type="SMART" id="SM01036"/>
    </source>
</evidence>
<dbReference type="SUPFAM" id="SSF48371">
    <property type="entry name" value="ARM repeat"/>
    <property type="match status" value="2"/>
</dbReference>
<dbReference type="SMART" id="SM01036">
    <property type="entry name" value="BP28CT"/>
    <property type="match status" value="1"/>
</dbReference>
<comment type="similarity">
    <text evidence="2 9">Belongs to the HEATR1/UTP10 family.</text>
</comment>
<dbReference type="InterPro" id="IPR056473">
    <property type="entry name" value="HEAT_Utp10/HEAT1"/>
</dbReference>
<dbReference type="Pfam" id="PF23243">
    <property type="entry name" value="HEAT_HEATR1"/>
    <property type="match status" value="1"/>
</dbReference>
<dbReference type="PANTHER" id="PTHR13457">
    <property type="entry name" value="BAP28"/>
    <property type="match status" value="1"/>
</dbReference>
<evidence type="ECO:0000256" key="9">
    <source>
        <dbReference type="RuleBase" id="RU367065"/>
    </source>
</evidence>
<dbReference type="GO" id="GO:0030686">
    <property type="term" value="C:90S preribosome"/>
    <property type="evidence" value="ECO:0007669"/>
    <property type="project" value="TreeGrafter"/>
</dbReference>
<dbReference type="InterPro" id="IPR021133">
    <property type="entry name" value="HEAT_type_2"/>
</dbReference>
<reference evidence="11 12" key="1">
    <citation type="submission" date="2016-03" db="EMBL/GenBank/DDBJ databases">
        <authorList>
            <person name="Devillers H."/>
        </authorList>
    </citation>
    <scope>NUCLEOTIDE SEQUENCE [LARGE SCALE GENOMIC DNA]</scope>
    <source>
        <strain evidence="11">CBS 11717</strain>
    </source>
</reference>
<dbReference type="InterPro" id="IPR040191">
    <property type="entry name" value="UTP10"/>
</dbReference>
<keyword evidence="7 9" id="KW-0687">Ribonucleoprotein</keyword>
<dbReference type="Pfam" id="PF08146">
    <property type="entry name" value="BP28CT"/>
    <property type="match status" value="1"/>
</dbReference>
<name>A0A1G4JPZ9_9SACH</name>
<sequence>MSLTEQLSQISANNSTVALDRKRRQKLHSASLIYNPKTAATQDYDLIYENAVEALQELVEIDGRFDQFNRSLFGASSVSIDRNVQTKDQVKNLDTAVNQYLMLASSKWHLTPTLHATEWLVRRFQIHVHNAECLLLSTINYFQSPIFRRILNIVKIPPLFNPLSNFVRSEQMPSNLTIVKMFDDQDFLKLYTQHLSKTIKRKVTYTSQLLFASCSIVNLIAFNSTNQSKLEALVPTLLELSAKLLTSELAEAQVAAHTILVVFATAFPLNKSIIVAAEETILAGLAKDGAKRSALITICKLHQSLKGQGNVDQLSLALYKSFSAQFSFPNVLAFLEKQEKNYFDKFFTSYIRAIVRYDHDRLPLLVELLIKTKFEKYELRFIIVDLINLSEVLENKSQLGALFELLIGIDEELVLECLKNLNINSEVFELRLTRSLFQSTGAEAEDDDIQISRDASKVSGLSKPEEPFKDFLNRNSQWILTKSTSVLTENDEKFGKLLSLFVESLNRNYQPGLFLSTFFTTIESRLSFLLRVIVSPASPSALKLISLSNISKLLNQIDSESNVFTIVPLLMAALCDATKTLRAGISKLMLQISKRPTTKHYFYVNQIYGEREVPMLAPKEGSIWLNNFLENFAIENIDAGSLIIPKKHEKAFLLFWANQALHVPLPSVKMRILNWVTKHHSYSSAYSIIFLPLVGKYLKERQEWEDKCLSNKTNFEEYERSIVAIIAGKEKNGELIEFALSALKSNFQQLATLMSIRLQKVFSTLKTAQQQDIVKSIVESTAEQELYYDSVGLLQSLPINASIFATILKSLRINTDDSQDDFVKRRRRSSTANKAALQKEEISHMAEIHLRKLTIVLEALDSAKDVGSPGLLSALFGIIADLETLALDGGLPVLYAQESLASCMMSTIDVLKKNEVTDTSSIRADALIAAITSSQSPQVQNKLLLVVASLAGLNSEIVLHSVMPIFIFMGAHTIRQDDEFSTFVVDKTIKTVIPSLVESGSNNKEEEVEFLLMSFATAFPHVPKHRRVKLYSTLIETLSTDKSLGPFIFLMAQQYAQHITKFKVSEAKAVVEFMVSLLTKMNAADQLLGFDMFLQLMKVISPDLPVDEKEGLESKTLFSNGILNSTIVEMVGMKNHFLEFLNKILNDQSLSRTGDLKIKVLQSLWDSESTSGINENMKSLFGFLLEHTLEMIDSMENYNLGEYSPDTKELADEMSEQSYIFLRKILDLLPIDDFVDAVLPLMRQSNRENLRHHVTISVASKFDLEVAESASSASKIATALIDTATDAEETVIIIQVSLNTLGALVTKFGQNLEHELLMRAMTTACDVLLRSESDLKIAALTVITSVIQTVGIKSIALYPRIVPPSIKIFAEIEENDCLREQLQLAILLMFSSMIKRMPGFLLSHLAEILKIILSAEQVEESIRLSILALMVSHIEVRDILRTLSKVWSGDIKNSSDSIAVSLFLSCLESVVDVIDKKSAAIESPVFFRLLLSFFEYRTISKFDTNTVNRIEASAHKVANSYVLKLNDKVFRPLFALTVRWAFDGEGVQSFGVTRVERLTAFFRFFNKLQENLKSIITSYFTYLLDQTIELLHSFVKGETVDLNLRRLVLNSLTSCFKYDQEEYWKSTSRFEVISEALIAQLSNIEDSVAKYLVKAISSLAVSNAGAEDHNKIMNTLLMSHMKASCRSKEKLWASRSIKAIYSKVGENWLALLPQLVPIIAELLEDDNDEVEYEVRTGLVKVVENVLGEPFDRYLD</sequence>
<evidence type="ECO:0000256" key="4">
    <source>
        <dbReference type="ARBA" id="ARBA00022517"/>
    </source>
</evidence>
<protein>
    <recommendedName>
        <fullName evidence="3 9">U3 small nucleolar RNA-associated protein 10</fullName>
    </recommendedName>
</protein>